<dbReference type="RefSeq" id="WP_133344392.1">
    <property type="nucleotide sequence ID" value="NZ_SMZO01000075.1"/>
</dbReference>
<dbReference type="EMBL" id="SMZO01000075">
    <property type="protein sequence ID" value="TDL83897.1"/>
    <property type="molecule type" value="Genomic_DNA"/>
</dbReference>
<evidence type="ECO:0000313" key="1">
    <source>
        <dbReference type="EMBL" id="TDL83897.1"/>
    </source>
</evidence>
<gene>
    <name evidence="1" type="ORF">E2L05_18685</name>
</gene>
<dbReference type="SUPFAM" id="SSF50370">
    <property type="entry name" value="Ricin B-like lectins"/>
    <property type="match status" value="1"/>
</dbReference>
<dbReference type="InterPro" id="IPR035992">
    <property type="entry name" value="Ricin_B-like_lectins"/>
</dbReference>
<dbReference type="PROSITE" id="PS50231">
    <property type="entry name" value="RICIN_B_LECTIN"/>
    <property type="match status" value="1"/>
</dbReference>
<dbReference type="Gene3D" id="2.80.10.50">
    <property type="match status" value="1"/>
</dbReference>
<keyword evidence="2" id="KW-1185">Reference proteome</keyword>
<protein>
    <submittedName>
        <fullName evidence="1">Uncharacterized protein</fullName>
    </submittedName>
</protein>
<dbReference type="OrthoDB" id="7843947at2"/>
<dbReference type="Gene3D" id="3.30.930.30">
    <property type="match status" value="1"/>
</dbReference>
<sequence length="340" mass="36826">MVLRFAGHYPHHLAGYEGDLGAFFGGAENIREVAFGERAKEWLRTNFGDDVIHARADRDEAAYHIHAVIMPRATVKIAKPNAKIKVVTATRHLIEGNRRHRWSTRLPCSGCDRGWGGVLIAALWLLAVELRHYVQKNPTECYRWYVLSPLPTKNLPSGVIMKPLSIVYGVVVLSVCASVATMALADNVEVYATDKLDSIQNGYCIDIAGGQASQADPADGLQGHTCYSPLGEVFVDQAFDSEQFAKGVFYMPEFDVCMQASSLEADAALELATCNGAEGQSFVFAGEGAITPSAAPDLCVTLGDETRFGRSETNQIKALSLAACSADASASQTWAYRTAE</sequence>
<accession>A0A4R6AK08</accession>
<dbReference type="AlphaFoldDB" id="A0A4R6AK08"/>
<name>A0A4R6AK08_9RHOB</name>
<comment type="caution">
    <text evidence="1">The sequence shown here is derived from an EMBL/GenBank/DDBJ whole genome shotgun (WGS) entry which is preliminary data.</text>
</comment>
<dbReference type="Proteomes" id="UP000294562">
    <property type="component" value="Unassembled WGS sequence"/>
</dbReference>
<reference evidence="1 2" key="1">
    <citation type="submission" date="2019-03" db="EMBL/GenBank/DDBJ databases">
        <title>Rhodobacteraceae bacterium SM1902, a new member of the family Rhodobacteraceae isolated from Yantai.</title>
        <authorList>
            <person name="Sun Y."/>
        </authorList>
    </citation>
    <scope>NUCLEOTIDE SEQUENCE [LARGE SCALE GENOMIC DNA]</scope>
    <source>
        <strain evidence="1 2">SM1902</strain>
    </source>
</reference>
<organism evidence="1 2">
    <name type="scientific">Meridianimarinicoccus aquatilis</name>
    <dbReference type="NCBI Taxonomy" id="2552766"/>
    <lineage>
        <taxon>Bacteria</taxon>
        <taxon>Pseudomonadati</taxon>
        <taxon>Pseudomonadota</taxon>
        <taxon>Alphaproteobacteria</taxon>
        <taxon>Rhodobacterales</taxon>
        <taxon>Paracoccaceae</taxon>
        <taxon>Meridianimarinicoccus</taxon>
    </lineage>
</organism>
<proteinExistence type="predicted"/>
<evidence type="ECO:0000313" key="2">
    <source>
        <dbReference type="Proteomes" id="UP000294562"/>
    </source>
</evidence>